<keyword evidence="3 6" id="KW-0812">Transmembrane</keyword>
<keyword evidence="2" id="KW-1003">Cell membrane</keyword>
<dbReference type="EMBL" id="CP002345">
    <property type="protein sequence ID" value="ADQ79037.1"/>
    <property type="molecule type" value="Genomic_DNA"/>
</dbReference>
<evidence type="ECO:0000256" key="5">
    <source>
        <dbReference type="ARBA" id="ARBA00023136"/>
    </source>
</evidence>
<dbReference type="InterPro" id="IPR013525">
    <property type="entry name" value="ABC2_TM"/>
</dbReference>
<dbReference type="PANTHER" id="PTHR30294:SF47">
    <property type="entry name" value="INNER MEMBRANE TRANSPORT PERMEASE YHHJ"/>
    <property type="match status" value="1"/>
</dbReference>
<evidence type="ECO:0000256" key="4">
    <source>
        <dbReference type="ARBA" id="ARBA00022989"/>
    </source>
</evidence>
<evidence type="ECO:0000256" key="6">
    <source>
        <dbReference type="SAM" id="Phobius"/>
    </source>
</evidence>
<reference key="1">
    <citation type="submission" date="2010-11" db="EMBL/GenBank/DDBJ databases">
        <title>The complete genome of Paludibacter propionicigenes DSM 17365.</title>
        <authorList>
            <consortium name="US DOE Joint Genome Institute (JGI-PGF)"/>
            <person name="Lucas S."/>
            <person name="Copeland A."/>
            <person name="Lapidus A."/>
            <person name="Bruce D."/>
            <person name="Goodwin L."/>
            <person name="Pitluck S."/>
            <person name="Kyrpides N."/>
            <person name="Mavromatis K."/>
            <person name="Ivanova N."/>
            <person name="Munk A.C."/>
            <person name="Brettin T."/>
            <person name="Detter J.C."/>
            <person name="Han C."/>
            <person name="Tapia R."/>
            <person name="Land M."/>
            <person name="Hauser L."/>
            <person name="Markowitz V."/>
            <person name="Cheng J.-F."/>
            <person name="Hugenholtz P."/>
            <person name="Woyke T."/>
            <person name="Wu D."/>
            <person name="Gronow S."/>
            <person name="Wellnitz S."/>
            <person name="Brambilla E."/>
            <person name="Klenk H.-P."/>
            <person name="Eisen J.A."/>
        </authorList>
    </citation>
    <scope>NUCLEOTIDE SEQUENCE</scope>
    <source>
        <strain>WB4</strain>
    </source>
</reference>
<keyword evidence="9" id="KW-1185">Reference proteome</keyword>
<feature type="transmembrane region" description="Helical" evidence="6">
    <location>
        <begin position="302"/>
        <end position="321"/>
    </location>
</feature>
<dbReference type="RefSeq" id="WP_013444406.1">
    <property type="nucleotide sequence ID" value="NC_014734.1"/>
</dbReference>
<organism evidence="8 9">
    <name type="scientific">Paludibacter propionicigenes (strain DSM 17365 / JCM 13257 / WB4)</name>
    <dbReference type="NCBI Taxonomy" id="694427"/>
    <lineage>
        <taxon>Bacteria</taxon>
        <taxon>Pseudomonadati</taxon>
        <taxon>Bacteroidota</taxon>
        <taxon>Bacteroidia</taxon>
        <taxon>Bacteroidales</taxon>
        <taxon>Paludibacteraceae</taxon>
        <taxon>Paludibacter</taxon>
    </lineage>
</organism>
<evidence type="ECO:0000313" key="9">
    <source>
        <dbReference type="Proteomes" id="UP000008718"/>
    </source>
</evidence>
<keyword evidence="4 6" id="KW-1133">Transmembrane helix</keyword>
<dbReference type="HOGENOM" id="CLU_039483_10_2_10"/>
<name>E4T2U3_PALPW</name>
<evidence type="ECO:0000256" key="2">
    <source>
        <dbReference type="ARBA" id="ARBA00022475"/>
    </source>
</evidence>
<keyword evidence="5 6" id="KW-0472">Membrane</keyword>
<reference evidence="8 9" key="2">
    <citation type="journal article" date="2011" name="Stand. Genomic Sci.">
        <title>Complete genome sequence of Paludibacter propionicigenes type strain (WB4).</title>
        <authorList>
            <person name="Gronow S."/>
            <person name="Munk C."/>
            <person name="Lapidus A."/>
            <person name="Nolan M."/>
            <person name="Lucas S."/>
            <person name="Hammon N."/>
            <person name="Deshpande S."/>
            <person name="Cheng J.F."/>
            <person name="Tapia R."/>
            <person name="Han C."/>
            <person name="Goodwin L."/>
            <person name="Pitluck S."/>
            <person name="Liolios K."/>
            <person name="Ivanova N."/>
            <person name="Mavromatis K."/>
            <person name="Mikhailova N."/>
            <person name="Pati A."/>
            <person name="Chen A."/>
            <person name="Palaniappan K."/>
            <person name="Land M."/>
            <person name="Hauser L."/>
            <person name="Chang Y.J."/>
            <person name="Jeffries C.D."/>
            <person name="Brambilla E."/>
            <person name="Rohde M."/>
            <person name="Goker M."/>
            <person name="Detter J.C."/>
            <person name="Woyke T."/>
            <person name="Bristow J."/>
            <person name="Eisen J.A."/>
            <person name="Markowitz V."/>
            <person name="Hugenholtz P."/>
            <person name="Kyrpides N.C."/>
            <person name="Klenk H.P."/>
        </authorList>
    </citation>
    <scope>NUCLEOTIDE SEQUENCE [LARGE SCALE GENOMIC DNA]</scope>
    <source>
        <strain evidence="9">DSM 17365 / JCM 13257 / WB4</strain>
    </source>
</reference>
<dbReference type="GO" id="GO:0140359">
    <property type="term" value="F:ABC-type transporter activity"/>
    <property type="evidence" value="ECO:0007669"/>
    <property type="project" value="InterPro"/>
</dbReference>
<protein>
    <submittedName>
        <fullName evidence="8">ABC-2 type transporter</fullName>
    </submittedName>
</protein>
<dbReference type="eggNOG" id="COG1511">
    <property type="taxonomic scope" value="Bacteria"/>
</dbReference>
<feature type="transmembrane region" description="Helical" evidence="6">
    <location>
        <begin position="271"/>
        <end position="295"/>
    </location>
</feature>
<sequence length="392" mass="44496">MSNNTVTAFKNTLNRELKRMVSRPIYFISTFVIMTFCYVFFLTFFNEGQPNKMPIGIVDLDNSSISRQFVRNLEATQQAKIVMRLNSHKEAREEMQRGNIYAFVEIKRNFANDAITNRRPTLTFYINDAYLIAGSLISKDITYMSAATSIGMQQKVLRAKGIDESRIKGIIQPIALDTHLIGNPWANYGTYLLNVILPGMLQLMVLLMTAFPIGVEYKQRTSREWVENANHSMFAALTGKLLPYTVIFTFLGIIGNILLYKYMHYPLNSSIGWMFLATFLLVISSQAVGVIFIGITPVLRDGVTFAGIFGTLGITFAGSTFPIEQMPMGSRIISELFPIHHYFNIYVDQALNGIDIHYSLISYVFMLAFLILPFFVFNRLKNAAISQNYPTK</sequence>
<dbReference type="GO" id="GO:0005886">
    <property type="term" value="C:plasma membrane"/>
    <property type="evidence" value="ECO:0007669"/>
    <property type="project" value="UniProtKB-SubCell"/>
</dbReference>
<evidence type="ECO:0000313" key="8">
    <source>
        <dbReference type="EMBL" id="ADQ79037.1"/>
    </source>
</evidence>
<gene>
    <name evidence="8" type="ordered locus">Palpr_0886</name>
</gene>
<feature type="transmembrane region" description="Helical" evidence="6">
    <location>
        <begin position="191"/>
        <end position="215"/>
    </location>
</feature>
<dbReference type="InterPro" id="IPR051449">
    <property type="entry name" value="ABC-2_transporter_component"/>
</dbReference>
<dbReference type="Proteomes" id="UP000008718">
    <property type="component" value="Chromosome"/>
</dbReference>
<evidence type="ECO:0000256" key="3">
    <source>
        <dbReference type="ARBA" id="ARBA00022692"/>
    </source>
</evidence>
<dbReference type="AlphaFoldDB" id="E4T2U3"/>
<evidence type="ECO:0000259" key="7">
    <source>
        <dbReference type="Pfam" id="PF12698"/>
    </source>
</evidence>
<comment type="subcellular location">
    <subcellularLocation>
        <location evidence="1">Cell membrane</location>
        <topology evidence="1">Multi-pass membrane protein</topology>
    </subcellularLocation>
</comment>
<dbReference type="PANTHER" id="PTHR30294">
    <property type="entry name" value="MEMBRANE COMPONENT OF ABC TRANSPORTER YHHJ-RELATED"/>
    <property type="match status" value="1"/>
</dbReference>
<dbReference type="STRING" id="694427.Palpr_0886"/>
<feature type="transmembrane region" description="Helical" evidence="6">
    <location>
        <begin position="356"/>
        <end position="377"/>
    </location>
</feature>
<feature type="transmembrane region" description="Helical" evidence="6">
    <location>
        <begin position="241"/>
        <end position="259"/>
    </location>
</feature>
<evidence type="ECO:0000256" key="1">
    <source>
        <dbReference type="ARBA" id="ARBA00004651"/>
    </source>
</evidence>
<proteinExistence type="predicted"/>
<dbReference type="OrthoDB" id="9811522at2"/>
<dbReference type="KEGG" id="ppn:Palpr_0886"/>
<dbReference type="Gene3D" id="3.40.1710.10">
    <property type="entry name" value="abc type-2 transporter like domain"/>
    <property type="match status" value="1"/>
</dbReference>
<feature type="domain" description="ABC-2 type transporter transmembrane" evidence="7">
    <location>
        <begin position="27"/>
        <end position="374"/>
    </location>
</feature>
<accession>E4T2U3</accession>
<feature type="transmembrane region" description="Helical" evidence="6">
    <location>
        <begin position="25"/>
        <end position="45"/>
    </location>
</feature>
<dbReference type="Pfam" id="PF12698">
    <property type="entry name" value="ABC2_membrane_3"/>
    <property type="match status" value="1"/>
</dbReference>